<dbReference type="EMBL" id="AM422018">
    <property type="protein sequence ID" value="CAM11516.1"/>
    <property type="molecule type" value="Genomic_DNA"/>
</dbReference>
<accession>B1V984</accession>
<gene>
    <name evidence="1" type="ordered locus">PA0181</name>
</gene>
<evidence type="ECO:0000313" key="2">
    <source>
        <dbReference type="Proteomes" id="UP000008323"/>
    </source>
</evidence>
<organism evidence="1 2">
    <name type="scientific">Phytoplasma australiense</name>
    <dbReference type="NCBI Taxonomy" id="59748"/>
    <lineage>
        <taxon>Bacteria</taxon>
        <taxon>Bacillati</taxon>
        <taxon>Mycoplasmatota</taxon>
        <taxon>Mollicutes</taxon>
        <taxon>Acholeplasmatales</taxon>
        <taxon>Acholeplasmataceae</taxon>
        <taxon>Candidatus Phytoplasma</taxon>
        <taxon>16SrXII (Stolbur group)</taxon>
    </lineage>
</organism>
<dbReference type="Proteomes" id="UP000008323">
    <property type="component" value="Chromosome"/>
</dbReference>
<reference evidence="1 2" key="1">
    <citation type="journal article" date="2008" name="J. Bacteriol.">
        <title>Comparative genome analysis of 'Candidatus Phytoplasma australiense' (subgroup tuf-Australia I; rp-A) and 'Ca. Phytoplasma asteris' strains OY-M and AY-WB.</title>
        <authorList>
            <person name="Tran-Nguyen L.T."/>
            <person name="Kube M."/>
            <person name="Schneider B."/>
            <person name="Reinhardt R."/>
            <person name="Gibb K.S."/>
        </authorList>
    </citation>
    <scope>NUCLEOTIDE SEQUENCE [LARGE SCALE GENOMIC DNA]</scope>
</reference>
<dbReference type="KEGG" id="pal:PA0181"/>
<proteinExistence type="predicted"/>
<sequence length="65" mass="7714">MELSIIFLVFKNIFEIKKVLKTSSPHDDKHLGINFCFSSLEKYFFYANTLTIVEHSQNENYVFSF</sequence>
<protein>
    <submittedName>
        <fullName evidence="1">Uncharacterized protein</fullName>
    </submittedName>
</protein>
<evidence type="ECO:0000313" key="1">
    <source>
        <dbReference type="EMBL" id="CAM11516.1"/>
    </source>
</evidence>
<name>B1V984_PHYAS</name>
<dbReference type="AlphaFoldDB" id="B1V984"/>